<feature type="region of interest" description="Disordered" evidence="1">
    <location>
        <begin position="318"/>
        <end position="420"/>
    </location>
</feature>
<reference evidence="2 3" key="1">
    <citation type="submission" date="2019-03" db="EMBL/GenBank/DDBJ databases">
        <title>First draft genome of Liparis tanakae, snailfish: a comprehensive survey of snailfish specific genes.</title>
        <authorList>
            <person name="Kim W."/>
            <person name="Song I."/>
            <person name="Jeong J.-H."/>
            <person name="Kim D."/>
            <person name="Kim S."/>
            <person name="Ryu S."/>
            <person name="Song J.Y."/>
            <person name="Lee S.K."/>
        </authorList>
    </citation>
    <scope>NUCLEOTIDE SEQUENCE [LARGE SCALE GENOMIC DNA]</scope>
    <source>
        <tissue evidence="2">Muscle</tissue>
    </source>
</reference>
<feature type="compositionally biased region" description="Low complexity" evidence="1">
    <location>
        <begin position="29"/>
        <end position="41"/>
    </location>
</feature>
<dbReference type="Proteomes" id="UP000314294">
    <property type="component" value="Unassembled WGS sequence"/>
</dbReference>
<dbReference type="EMBL" id="SRLO01000407">
    <property type="protein sequence ID" value="TNN57335.1"/>
    <property type="molecule type" value="Genomic_DNA"/>
</dbReference>
<feature type="region of interest" description="Disordered" evidence="1">
    <location>
        <begin position="22"/>
        <end position="157"/>
    </location>
</feature>
<name>A0A4Z2GW64_9TELE</name>
<evidence type="ECO:0000313" key="3">
    <source>
        <dbReference type="Proteomes" id="UP000314294"/>
    </source>
</evidence>
<gene>
    <name evidence="2" type="primary">BSPAL1_0</name>
    <name evidence="2" type="ORF">EYF80_032411</name>
</gene>
<feature type="compositionally biased region" description="Polar residues" evidence="1">
    <location>
        <begin position="131"/>
        <end position="154"/>
    </location>
</feature>
<feature type="region of interest" description="Disordered" evidence="1">
    <location>
        <begin position="207"/>
        <end position="233"/>
    </location>
</feature>
<feature type="compositionally biased region" description="Gly residues" evidence="1">
    <location>
        <begin position="219"/>
        <end position="233"/>
    </location>
</feature>
<evidence type="ECO:0000256" key="1">
    <source>
        <dbReference type="SAM" id="MobiDB-lite"/>
    </source>
</evidence>
<proteinExistence type="predicted"/>
<evidence type="ECO:0000313" key="2">
    <source>
        <dbReference type="EMBL" id="TNN57335.1"/>
    </source>
</evidence>
<feature type="compositionally biased region" description="Basic and acidic residues" evidence="1">
    <location>
        <begin position="342"/>
        <end position="351"/>
    </location>
</feature>
<accession>A0A4Z2GW64</accession>
<feature type="compositionally biased region" description="Basic and acidic residues" evidence="1">
    <location>
        <begin position="89"/>
        <end position="103"/>
    </location>
</feature>
<organism evidence="2 3">
    <name type="scientific">Liparis tanakae</name>
    <name type="common">Tanaka's snailfish</name>
    <dbReference type="NCBI Taxonomy" id="230148"/>
    <lineage>
        <taxon>Eukaryota</taxon>
        <taxon>Metazoa</taxon>
        <taxon>Chordata</taxon>
        <taxon>Craniata</taxon>
        <taxon>Vertebrata</taxon>
        <taxon>Euteleostomi</taxon>
        <taxon>Actinopterygii</taxon>
        <taxon>Neopterygii</taxon>
        <taxon>Teleostei</taxon>
        <taxon>Neoteleostei</taxon>
        <taxon>Acanthomorphata</taxon>
        <taxon>Eupercaria</taxon>
        <taxon>Perciformes</taxon>
        <taxon>Cottioidei</taxon>
        <taxon>Cottales</taxon>
        <taxon>Liparidae</taxon>
        <taxon>Liparis</taxon>
    </lineage>
</organism>
<protein>
    <submittedName>
        <fullName evidence="2">Putative surface protein bspA-like</fullName>
    </submittedName>
</protein>
<feature type="compositionally biased region" description="Polar residues" evidence="1">
    <location>
        <begin position="57"/>
        <end position="84"/>
    </location>
</feature>
<dbReference type="OrthoDB" id="2675098at2759"/>
<sequence length="420" mass="44943">MLWGEGGASPRVAVGGVRLAVSRCRSRRPTSPSSSSWGPWASSPPPPETEPDITGSEPGQNPTGPGQNQVRPGQNPTGPGQNQVRPVRTRSDWVRTRQDRVRTGSEPGQNRTGPGQNRVRTRSELDRTGSEPGQTGQNQVRPGQNRTGPGQNQDRTGTGLLRTEALLEALSSSALAGGAAPLRERGEEAGALRRALGGLDWESSYSSARAKRDRETGTGETGTGETGTGETGTGLGNYDVLPHLSVSLHLSHLCLLRGWLLFLIIWALMCSPRLSSCLLLQVLRTLVVNWSSWWHGRLSTIFTISSLGLWTHGGRDTVRGQADRQGTGTHGSAHRGQTGQHTGDRQADTRGTDGQTDRGQAGRHTGDSGHMVSTQTGQHTGDRRVSRQTGQQTDKHTSLCGAGAADRTRPLDVLQTRDTQ</sequence>
<keyword evidence="3" id="KW-1185">Reference proteome</keyword>
<dbReference type="AlphaFoldDB" id="A0A4Z2GW64"/>
<feature type="compositionally biased region" description="Polar residues" evidence="1">
    <location>
        <begin position="106"/>
        <end position="115"/>
    </location>
</feature>
<comment type="caution">
    <text evidence="2">The sequence shown here is derived from an EMBL/GenBank/DDBJ whole genome shotgun (WGS) entry which is preliminary data.</text>
</comment>